<dbReference type="EMBL" id="BGPR01032079">
    <property type="protein sequence ID" value="GBO05428.1"/>
    <property type="molecule type" value="Genomic_DNA"/>
</dbReference>
<evidence type="ECO:0000313" key="3">
    <source>
        <dbReference type="Proteomes" id="UP000499080"/>
    </source>
</evidence>
<gene>
    <name evidence="2" type="ORF">AVEN_17097_1</name>
</gene>
<comment type="caution">
    <text evidence="2">The sequence shown here is derived from an EMBL/GenBank/DDBJ whole genome shotgun (WGS) entry which is preliminary data.</text>
</comment>
<feature type="region of interest" description="Disordered" evidence="1">
    <location>
        <begin position="1"/>
        <end position="29"/>
    </location>
</feature>
<dbReference type="AlphaFoldDB" id="A0A4Y2TXT9"/>
<evidence type="ECO:0000256" key="1">
    <source>
        <dbReference type="SAM" id="MobiDB-lite"/>
    </source>
</evidence>
<dbReference type="Proteomes" id="UP000499080">
    <property type="component" value="Unassembled WGS sequence"/>
</dbReference>
<organism evidence="2 3">
    <name type="scientific">Araneus ventricosus</name>
    <name type="common">Orbweaver spider</name>
    <name type="synonym">Epeira ventricosa</name>
    <dbReference type="NCBI Taxonomy" id="182803"/>
    <lineage>
        <taxon>Eukaryota</taxon>
        <taxon>Metazoa</taxon>
        <taxon>Ecdysozoa</taxon>
        <taxon>Arthropoda</taxon>
        <taxon>Chelicerata</taxon>
        <taxon>Arachnida</taxon>
        <taxon>Araneae</taxon>
        <taxon>Araneomorphae</taxon>
        <taxon>Entelegynae</taxon>
        <taxon>Araneoidea</taxon>
        <taxon>Araneidae</taxon>
        <taxon>Araneus</taxon>
    </lineage>
</organism>
<sequence length="89" mass="9953">MDVDDVPQDPGSVPAPVLPAANDDDDDDDDDLTWGLVVWGLMAQQPFLAKLRQSNVKIQHSGTKILKFSENVKKKLFEMIRMQKSKKTG</sequence>
<name>A0A4Y2TXT9_ARAVE</name>
<accession>A0A4Y2TXT9</accession>
<keyword evidence="3" id="KW-1185">Reference proteome</keyword>
<reference evidence="2 3" key="1">
    <citation type="journal article" date="2019" name="Sci. Rep.">
        <title>Orb-weaving spider Araneus ventricosus genome elucidates the spidroin gene catalogue.</title>
        <authorList>
            <person name="Kono N."/>
            <person name="Nakamura H."/>
            <person name="Ohtoshi R."/>
            <person name="Moran D.A.P."/>
            <person name="Shinohara A."/>
            <person name="Yoshida Y."/>
            <person name="Fujiwara M."/>
            <person name="Mori M."/>
            <person name="Tomita M."/>
            <person name="Arakawa K."/>
        </authorList>
    </citation>
    <scope>NUCLEOTIDE SEQUENCE [LARGE SCALE GENOMIC DNA]</scope>
</reference>
<protein>
    <submittedName>
        <fullName evidence="2">Uncharacterized protein</fullName>
    </submittedName>
</protein>
<proteinExistence type="predicted"/>
<evidence type="ECO:0000313" key="2">
    <source>
        <dbReference type="EMBL" id="GBO05428.1"/>
    </source>
</evidence>